<dbReference type="Pfam" id="PF07690">
    <property type="entry name" value="MFS_1"/>
    <property type="match status" value="1"/>
</dbReference>
<feature type="transmembrane region" description="Helical" evidence="7">
    <location>
        <begin position="80"/>
        <end position="106"/>
    </location>
</feature>
<dbReference type="PANTHER" id="PTHR43124">
    <property type="entry name" value="PURINE EFFLUX PUMP PBUE"/>
    <property type="match status" value="1"/>
</dbReference>
<keyword evidence="6 7" id="KW-0472">Membrane</keyword>
<evidence type="ECO:0000313" key="10">
    <source>
        <dbReference type="Proteomes" id="UP000019249"/>
    </source>
</evidence>
<keyword evidence="2" id="KW-0813">Transport</keyword>
<dbReference type="EMBL" id="AODF01000007">
    <property type="protein sequence ID" value="EUJ33170.1"/>
    <property type="molecule type" value="Genomic_DNA"/>
</dbReference>
<dbReference type="PRINTS" id="PR01035">
    <property type="entry name" value="TCRTETA"/>
</dbReference>
<dbReference type="InterPro" id="IPR050189">
    <property type="entry name" value="MFS_Efflux_Transporters"/>
</dbReference>
<feature type="transmembrane region" description="Helical" evidence="7">
    <location>
        <begin position="212"/>
        <end position="233"/>
    </location>
</feature>
<evidence type="ECO:0000256" key="3">
    <source>
        <dbReference type="ARBA" id="ARBA00022475"/>
    </source>
</evidence>
<dbReference type="Gene3D" id="1.20.1250.20">
    <property type="entry name" value="MFS general substrate transporter like domains"/>
    <property type="match status" value="1"/>
</dbReference>
<dbReference type="InterPro" id="IPR001958">
    <property type="entry name" value="Tet-R_TetA/multi-R_MdtG-like"/>
</dbReference>
<evidence type="ECO:0000313" key="9">
    <source>
        <dbReference type="EMBL" id="EUJ33170.1"/>
    </source>
</evidence>
<keyword evidence="4 7" id="KW-0812">Transmembrane</keyword>
<feature type="transmembrane region" description="Helical" evidence="7">
    <location>
        <begin position="138"/>
        <end position="160"/>
    </location>
</feature>
<dbReference type="InterPro" id="IPR011701">
    <property type="entry name" value="MFS"/>
</dbReference>
<accession>A0ABN0RGX6</accession>
<feature type="transmembrane region" description="Helical" evidence="7">
    <location>
        <begin position="300"/>
        <end position="324"/>
    </location>
</feature>
<dbReference type="RefSeq" id="WP_036096547.1">
    <property type="nucleotide sequence ID" value="NZ_AODF01000007.1"/>
</dbReference>
<proteinExistence type="predicted"/>
<dbReference type="InterPro" id="IPR020846">
    <property type="entry name" value="MFS_dom"/>
</dbReference>
<keyword evidence="5 7" id="KW-1133">Transmembrane helix</keyword>
<comment type="subcellular location">
    <subcellularLocation>
        <location evidence="1">Cell membrane</location>
        <topology evidence="1">Multi-pass membrane protein</topology>
    </subcellularLocation>
</comment>
<dbReference type="PANTHER" id="PTHR43124:SF8">
    <property type="entry name" value="INNER MEMBRANE TRANSPORT PROTEIN YDHP"/>
    <property type="match status" value="1"/>
</dbReference>
<feature type="transmembrane region" description="Helical" evidence="7">
    <location>
        <begin position="166"/>
        <end position="187"/>
    </location>
</feature>
<feature type="domain" description="Major facilitator superfamily (MFS) profile" evidence="8">
    <location>
        <begin position="14"/>
        <end position="392"/>
    </location>
</feature>
<dbReference type="InterPro" id="IPR036259">
    <property type="entry name" value="MFS_trans_sf"/>
</dbReference>
<protein>
    <submittedName>
        <fullName evidence="9">Major facilitator family transporter</fullName>
    </submittedName>
</protein>
<dbReference type="SUPFAM" id="SSF103473">
    <property type="entry name" value="MFS general substrate transporter"/>
    <property type="match status" value="1"/>
</dbReference>
<dbReference type="CDD" id="cd17324">
    <property type="entry name" value="MFS_NepI_like"/>
    <property type="match status" value="1"/>
</dbReference>
<dbReference type="Proteomes" id="UP000019249">
    <property type="component" value="Unassembled WGS sequence"/>
</dbReference>
<dbReference type="PROSITE" id="PS50850">
    <property type="entry name" value="MFS"/>
    <property type="match status" value="1"/>
</dbReference>
<reference evidence="9 10" key="1">
    <citation type="journal article" date="2014" name="Int. J. Syst. Evol. Microbiol.">
        <title>Listeria floridensis sp. nov., Listeria aquatica sp. nov., Listeria cornellensis sp. nov., Listeria riparia sp. nov. and Listeria grandensis sp. nov., from agricultural and natural environments.</title>
        <authorList>
            <person name="den Bakker H.C."/>
            <person name="Warchocki S."/>
            <person name="Wright E.M."/>
            <person name="Allred A.F."/>
            <person name="Ahlstrom C."/>
            <person name="Manuel C.S."/>
            <person name="Stasiewicz M.J."/>
            <person name="Burrell A."/>
            <person name="Roof S."/>
            <person name="Strawn L."/>
            <person name="Fortes E.D."/>
            <person name="Nightingale K.K."/>
            <person name="Kephart D."/>
            <person name="Wiedmann M."/>
        </authorList>
    </citation>
    <scope>NUCLEOTIDE SEQUENCE [LARGE SCALE GENOMIC DNA]</scope>
    <source>
        <strain evidence="9 10">FSL S10-1187</strain>
    </source>
</reference>
<evidence type="ECO:0000256" key="1">
    <source>
        <dbReference type="ARBA" id="ARBA00004651"/>
    </source>
</evidence>
<feature type="transmembrane region" description="Helical" evidence="7">
    <location>
        <begin position="12"/>
        <end position="39"/>
    </location>
</feature>
<feature type="transmembrane region" description="Helical" evidence="7">
    <location>
        <begin position="245"/>
        <end position="266"/>
    </location>
</feature>
<feature type="transmembrane region" description="Helical" evidence="7">
    <location>
        <begin position="278"/>
        <end position="294"/>
    </location>
</feature>
<feature type="transmembrane region" description="Helical" evidence="7">
    <location>
        <begin position="45"/>
        <end position="68"/>
    </location>
</feature>
<evidence type="ECO:0000256" key="4">
    <source>
        <dbReference type="ARBA" id="ARBA00022692"/>
    </source>
</evidence>
<name>A0ABN0RGX6_9LIST</name>
<feature type="transmembrane region" description="Helical" evidence="7">
    <location>
        <begin position="336"/>
        <end position="361"/>
    </location>
</feature>
<keyword evidence="10" id="KW-1185">Reference proteome</keyword>
<evidence type="ECO:0000259" key="8">
    <source>
        <dbReference type="PROSITE" id="PS50850"/>
    </source>
</evidence>
<evidence type="ECO:0000256" key="2">
    <source>
        <dbReference type="ARBA" id="ARBA00022448"/>
    </source>
</evidence>
<feature type="transmembrane region" description="Helical" evidence="7">
    <location>
        <begin position="367"/>
        <end position="388"/>
    </location>
</feature>
<evidence type="ECO:0000256" key="5">
    <source>
        <dbReference type="ARBA" id="ARBA00022989"/>
    </source>
</evidence>
<keyword evidence="3" id="KW-1003">Cell membrane</keyword>
<feature type="transmembrane region" description="Helical" evidence="7">
    <location>
        <begin position="112"/>
        <end position="131"/>
    </location>
</feature>
<sequence length="394" mass="41875">MEHVQRKSNHAAFTLMALAISAFGIGSTEFISVGLLPLISSDMGISISTAGLTVSIYALGVTIGAPVFTTLTARLNRKKLLLLVMLTFIIGNLLAAFAPVFGILLVGRIVSAFAHGVFMSIASVIAADVVSPSKRASAIAVMFTGLTVATVTGVPLGTFIGQISNWRVSFLFIALIGVIALISNWLLVPKDLNQGEKTSFSGMIRVLKNGKILLILLVTALGYGGTFVIYTYLSPLLETKMGYSAHAIVIILIVYGLMVAFGNTIGGHLSNQNTLKRLSYMFLFQSIILFLLYFTSTSPILGLATVLLMGFFAFMNVPGLQFYVVKLAEENVPDAVSMASALNISAFNIGIAAGAFLGGVITEGMGLTAAPLFGGLMVLLAVFFTWLLKRIQTH</sequence>
<comment type="caution">
    <text evidence="9">The sequence shown here is derived from an EMBL/GenBank/DDBJ whole genome shotgun (WGS) entry which is preliminary data.</text>
</comment>
<evidence type="ECO:0000256" key="7">
    <source>
        <dbReference type="SAM" id="Phobius"/>
    </source>
</evidence>
<gene>
    <name evidence="9" type="ORF">MFLO_04525</name>
</gene>
<evidence type="ECO:0000256" key="6">
    <source>
        <dbReference type="ARBA" id="ARBA00023136"/>
    </source>
</evidence>
<organism evidence="9 10">
    <name type="scientific">Listeria floridensis FSL S10-1187</name>
    <dbReference type="NCBI Taxonomy" id="1265817"/>
    <lineage>
        <taxon>Bacteria</taxon>
        <taxon>Bacillati</taxon>
        <taxon>Bacillota</taxon>
        <taxon>Bacilli</taxon>
        <taxon>Bacillales</taxon>
        <taxon>Listeriaceae</taxon>
        <taxon>Listeria</taxon>
    </lineage>
</organism>